<dbReference type="FunFam" id="3.40.50.720:FF:000141">
    <property type="entry name" value="tRNA threonylcarbamoyladenosine dehydratase"/>
    <property type="match status" value="1"/>
</dbReference>
<keyword evidence="2" id="KW-0436">Ligase</keyword>
<evidence type="ECO:0000259" key="1">
    <source>
        <dbReference type="Pfam" id="PF00899"/>
    </source>
</evidence>
<comment type="caution">
    <text evidence="2">The sequence shown here is derived from an EMBL/GenBank/DDBJ whole genome shotgun (WGS) entry which is preliminary data.</text>
</comment>
<dbReference type="OrthoDB" id="9804150at2"/>
<dbReference type="CDD" id="cd00755">
    <property type="entry name" value="YgdL_like"/>
    <property type="match status" value="1"/>
</dbReference>
<gene>
    <name evidence="2" type="primary">tcdA</name>
    <name evidence="2" type="ORF">CLIT_11c00780</name>
</gene>
<dbReference type="GO" id="GO:0061504">
    <property type="term" value="P:cyclic threonylcarbamoyladenosine biosynthetic process"/>
    <property type="evidence" value="ECO:0007669"/>
    <property type="project" value="TreeGrafter"/>
</dbReference>
<evidence type="ECO:0000313" key="2">
    <source>
        <dbReference type="EMBL" id="KDR95049.1"/>
    </source>
</evidence>
<dbReference type="SUPFAM" id="SSF69572">
    <property type="entry name" value="Activating enzymes of the ubiquitin-like proteins"/>
    <property type="match status" value="1"/>
</dbReference>
<dbReference type="EMBL" id="JJMM01000011">
    <property type="protein sequence ID" value="KDR95049.1"/>
    <property type="molecule type" value="Genomic_DNA"/>
</dbReference>
<feature type="domain" description="THIF-type NAD/FAD binding fold" evidence="1">
    <location>
        <begin position="7"/>
        <end position="234"/>
    </location>
</feature>
<sequence length="237" mass="25457">MYSEILQRTRMLVGEHGIEKLKNSNVLILGIGGVGGFAAEAIARAGVGNITIVDKDTVDITNINRQIVALQSTIGKSKVDVMKGRIADINPATNVNAINALYNSETADSILSSDYDYVVDAIDMVSSKIDLIKRCHDSGISIISSMGMGNKLDPTKISVSDIYKTSMCPLARVMRKELKSRMVKKLNVVYSTEKPVDVPKSVDPESKKVSPGSISFVPSAAGLIMASVVINGLLQRD</sequence>
<reference evidence="2 3" key="1">
    <citation type="submission" date="2014-03" db="EMBL/GenBank/DDBJ databases">
        <title>Genome sequence of Clostridium litorale W6, DSM 5388.</title>
        <authorList>
            <person name="Poehlein A."/>
            <person name="Jagirdar A."/>
            <person name="Khonsari B."/>
            <person name="Chibani C.M."/>
            <person name="Gutierrez Gutierrez D.A."/>
            <person name="Davydova E."/>
            <person name="Alghaithi H.S."/>
            <person name="Nair K.P."/>
            <person name="Dhamotharan K."/>
            <person name="Chandran L."/>
            <person name="G W."/>
            <person name="Daniel R."/>
        </authorList>
    </citation>
    <scope>NUCLEOTIDE SEQUENCE [LARGE SCALE GENOMIC DNA]</scope>
    <source>
        <strain evidence="2 3">W6</strain>
    </source>
</reference>
<accession>A0A069RDB0</accession>
<dbReference type="Proteomes" id="UP000027946">
    <property type="component" value="Unassembled WGS sequence"/>
</dbReference>
<dbReference type="AlphaFoldDB" id="A0A069RDB0"/>
<dbReference type="EC" id="6.1.-.-" evidence="2"/>
<dbReference type="Pfam" id="PF00899">
    <property type="entry name" value="ThiF"/>
    <property type="match status" value="1"/>
</dbReference>
<evidence type="ECO:0000313" key="3">
    <source>
        <dbReference type="Proteomes" id="UP000027946"/>
    </source>
</evidence>
<dbReference type="STRING" id="1121324.CLIT_11c00780"/>
<dbReference type="GO" id="GO:0061503">
    <property type="term" value="F:tRNA threonylcarbamoyladenosine dehydratase"/>
    <property type="evidence" value="ECO:0007669"/>
    <property type="project" value="TreeGrafter"/>
</dbReference>
<organism evidence="2 3">
    <name type="scientific">Peptoclostridium litorale DSM 5388</name>
    <dbReference type="NCBI Taxonomy" id="1121324"/>
    <lineage>
        <taxon>Bacteria</taxon>
        <taxon>Bacillati</taxon>
        <taxon>Bacillota</taxon>
        <taxon>Clostridia</taxon>
        <taxon>Peptostreptococcales</taxon>
        <taxon>Peptoclostridiaceae</taxon>
        <taxon>Peptoclostridium</taxon>
    </lineage>
</organism>
<dbReference type="Gene3D" id="3.40.50.720">
    <property type="entry name" value="NAD(P)-binding Rossmann-like Domain"/>
    <property type="match status" value="1"/>
</dbReference>
<dbReference type="InterPro" id="IPR035985">
    <property type="entry name" value="Ubiquitin-activating_enz"/>
</dbReference>
<proteinExistence type="predicted"/>
<dbReference type="eggNOG" id="COG1179">
    <property type="taxonomic scope" value="Bacteria"/>
</dbReference>
<keyword evidence="3" id="KW-1185">Reference proteome</keyword>
<dbReference type="InterPro" id="IPR045886">
    <property type="entry name" value="ThiF/MoeB/HesA"/>
</dbReference>
<dbReference type="InterPro" id="IPR000594">
    <property type="entry name" value="ThiF_NAD_FAD-bd"/>
</dbReference>
<name>A0A069RDB0_PEPLI</name>
<dbReference type="GO" id="GO:0008641">
    <property type="term" value="F:ubiquitin-like modifier activating enzyme activity"/>
    <property type="evidence" value="ECO:0007669"/>
    <property type="project" value="InterPro"/>
</dbReference>
<protein>
    <submittedName>
        <fullName evidence="2">tRNA threonylcarbamoyladenosine dehydratase TcdA</fullName>
        <ecNumber evidence="2">6.1.-.-</ecNumber>
    </submittedName>
</protein>
<dbReference type="PANTHER" id="PTHR43267:SF1">
    <property type="entry name" value="TRNA THREONYLCARBAMOYLADENOSINE DEHYDRATASE"/>
    <property type="match status" value="1"/>
</dbReference>
<dbReference type="PANTHER" id="PTHR43267">
    <property type="entry name" value="TRNA THREONYLCARBAMOYLADENOSINE DEHYDRATASE"/>
    <property type="match status" value="1"/>
</dbReference>
<dbReference type="RefSeq" id="WP_038264927.1">
    <property type="nucleotide sequence ID" value="NZ_FSRH01000002.1"/>
</dbReference>